<accession>A0A4Y6V2R2</accession>
<dbReference type="EC" id="5.2.1.8" evidence="3"/>
<evidence type="ECO:0000313" key="12">
    <source>
        <dbReference type="Proteomes" id="UP000317214"/>
    </source>
</evidence>
<evidence type="ECO:0000256" key="8">
    <source>
        <dbReference type="PROSITE-ProRule" id="PRU00278"/>
    </source>
</evidence>
<dbReference type="SUPFAM" id="SSF109998">
    <property type="entry name" value="Triger factor/SurA peptide-binding domain-like"/>
    <property type="match status" value="1"/>
</dbReference>
<gene>
    <name evidence="11" type="ORF">D5366_02525</name>
</gene>
<dbReference type="InterPro" id="IPR046357">
    <property type="entry name" value="PPIase_dom_sf"/>
</dbReference>
<evidence type="ECO:0000256" key="9">
    <source>
        <dbReference type="SAM" id="SignalP"/>
    </source>
</evidence>
<dbReference type="KEGG" id="ntn:D5366_02525"/>
<evidence type="ECO:0000256" key="1">
    <source>
        <dbReference type="ARBA" id="ARBA00000971"/>
    </source>
</evidence>
<evidence type="ECO:0000313" key="11">
    <source>
        <dbReference type="EMBL" id="QDH24319.1"/>
    </source>
</evidence>
<dbReference type="Proteomes" id="UP000317214">
    <property type="component" value="Chromosome"/>
</dbReference>
<feature type="chain" id="PRO_5021211286" description="Parvulin-like PPIase" evidence="9">
    <location>
        <begin position="34"/>
        <end position="316"/>
    </location>
</feature>
<dbReference type="PROSITE" id="PS50198">
    <property type="entry name" value="PPIC_PPIASE_2"/>
    <property type="match status" value="1"/>
</dbReference>
<keyword evidence="8 11" id="KW-0413">Isomerase</keyword>
<comment type="catalytic activity">
    <reaction evidence="1">
        <text>[protein]-peptidylproline (omega=180) = [protein]-peptidylproline (omega=0)</text>
        <dbReference type="Rhea" id="RHEA:16237"/>
        <dbReference type="Rhea" id="RHEA-COMP:10747"/>
        <dbReference type="Rhea" id="RHEA-COMP:10748"/>
        <dbReference type="ChEBI" id="CHEBI:83833"/>
        <dbReference type="ChEBI" id="CHEBI:83834"/>
        <dbReference type="EC" id="5.2.1.8"/>
    </reaction>
</comment>
<sequence>MLVRGIFMRLNRSLLAGATLLTAASFVLSPAHAAPAPAAAPAQAPTAAPAAPPSPTMVIATVNGEKITFGDVQHAASSLPPQARQLQPSVLIPLLVNQLVDQKAIQMVANKEGLQNKPDVKAAMEAAANGALQNAYLEEKVAPLVTDAALQDYYQAHYANQKPEEEVHARHILVETEAQAKDIIKQLNHGADFAKLAAQLSKDKGSAGANGGDLGWFKKGDMLPAFSEAAFSMKPNSISQTPVHTQYGYHVIQVLGSRTAPVPTFEQLHDQIRQEVIRDQVRTVVQKAEAQVKVVHFDAQGKPITAAPAQAAPAQK</sequence>
<dbReference type="PANTHER" id="PTHR47245">
    <property type="entry name" value="PEPTIDYLPROLYL ISOMERASE"/>
    <property type="match status" value="1"/>
</dbReference>
<dbReference type="PANTHER" id="PTHR47245:SF2">
    <property type="entry name" value="PEPTIDYL-PROLYL CIS-TRANS ISOMERASE HP_0175-RELATED"/>
    <property type="match status" value="1"/>
</dbReference>
<evidence type="ECO:0000256" key="7">
    <source>
        <dbReference type="ARBA" id="ARBA00031484"/>
    </source>
</evidence>
<dbReference type="EMBL" id="CP032485">
    <property type="protein sequence ID" value="QDH24319.1"/>
    <property type="molecule type" value="Genomic_DNA"/>
</dbReference>
<comment type="similarity">
    <text evidence="2">Belongs to the PpiC/parvulin rotamase family.</text>
</comment>
<dbReference type="InterPro" id="IPR050245">
    <property type="entry name" value="PrsA_foldase"/>
</dbReference>
<feature type="signal peptide" evidence="9">
    <location>
        <begin position="1"/>
        <end position="33"/>
    </location>
</feature>
<proteinExistence type="inferred from homology"/>
<dbReference type="InterPro" id="IPR000297">
    <property type="entry name" value="PPIase_PpiC"/>
</dbReference>
<dbReference type="InterPro" id="IPR027304">
    <property type="entry name" value="Trigger_fact/SurA_dom_sf"/>
</dbReference>
<protein>
    <recommendedName>
        <fullName evidence="4">Parvulin-like PPIase</fullName>
        <ecNumber evidence="3">5.2.1.8</ecNumber>
    </recommendedName>
    <alternativeName>
        <fullName evidence="6">Peptidyl-prolyl cis-trans isomerase plp</fullName>
    </alternativeName>
    <alternativeName>
        <fullName evidence="7">Rotamase plp</fullName>
    </alternativeName>
</protein>
<feature type="domain" description="PpiC" evidence="10">
    <location>
        <begin position="164"/>
        <end position="256"/>
    </location>
</feature>
<keyword evidence="9" id="KW-0732">Signal</keyword>
<keyword evidence="5 8" id="KW-0697">Rotamase</keyword>
<evidence type="ECO:0000256" key="4">
    <source>
        <dbReference type="ARBA" id="ARBA00018370"/>
    </source>
</evidence>
<dbReference type="OrthoDB" id="14196at2"/>
<dbReference type="SUPFAM" id="SSF54534">
    <property type="entry name" value="FKBP-like"/>
    <property type="match status" value="1"/>
</dbReference>
<name>A0A4Y6V2R2_9PROT</name>
<dbReference type="Gene3D" id="3.10.50.40">
    <property type="match status" value="1"/>
</dbReference>
<dbReference type="AlphaFoldDB" id="A0A4Y6V2R2"/>
<dbReference type="Gene3D" id="1.10.8.1040">
    <property type="match status" value="1"/>
</dbReference>
<evidence type="ECO:0000256" key="3">
    <source>
        <dbReference type="ARBA" id="ARBA00013194"/>
    </source>
</evidence>
<reference evidence="11 12" key="1">
    <citation type="submission" date="2018-09" db="EMBL/GenBank/DDBJ databases">
        <title>The complete genome sequence of Neokomagataea tanensis NBRC 106556(T).</title>
        <authorList>
            <person name="Chua K.-O."/>
            <person name="See-Too W.-S."/>
            <person name="Hong K.-W."/>
            <person name="Yin W.-F."/>
            <person name="Chan K.-G."/>
        </authorList>
    </citation>
    <scope>NUCLEOTIDE SEQUENCE [LARGE SCALE GENOMIC DNA]</scope>
    <source>
        <strain evidence="12">AH13 \ NBRC 106556</strain>
    </source>
</reference>
<dbReference type="PROSITE" id="PS01096">
    <property type="entry name" value="PPIC_PPIASE_1"/>
    <property type="match status" value="1"/>
</dbReference>
<evidence type="ECO:0000256" key="2">
    <source>
        <dbReference type="ARBA" id="ARBA00007656"/>
    </source>
</evidence>
<evidence type="ECO:0000259" key="10">
    <source>
        <dbReference type="PROSITE" id="PS50198"/>
    </source>
</evidence>
<evidence type="ECO:0000256" key="6">
    <source>
        <dbReference type="ARBA" id="ARBA00030642"/>
    </source>
</evidence>
<keyword evidence="12" id="KW-1185">Reference proteome</keyword>
<dbReference type="GO" id="GO:0003755">
    <property type="term" value="F:peptidyl-prolyl cis-trans isomerase activity"/>
    <property type="evidence" value="ECO:0007669"/>
    <property type="project" value="UniProtKB-KW"/>
</dbReference>
<evidence type="ECO:0000256" key="5">
    <source>
        <dbReference type="ARBA" id="ARBA00023110"/>
    </source>
</evidence>
<dbReference type="InterPro" id="IPR023058">
    <property type="entry name" value="PPIase_PpiC_CS"/>
</dbReference>
<dbReference type="Pfam" id="PF13616">
    <property type="entry name" value="Rotamase_3"/>
    <property type="match status" value="1"/>
</dbReference>
<organism evidence="11 12">
    <name type="scientific">Neokomagataea tanensis</name>
    <dbReference type="NCBI Taxonomy" id="661191"/>
    <lineage>
        <taxon>Bacteria</taxon>
        <taxon>Pseudomonadati</taxon>
        <taxon>Pseudomonadota</taxon>
        <taxon>Alphaproteobacteria</taxon>
        <taxon>Acetobacterales</taxon>
        <taxon>Acetobacteraceae</taxon>
        <taxon>Neokomagataea</taxon>
    </lineage>
</organism>